<comment type="subcellular location">
    <subcellularLocation>
        <location evidence="1">Membrane</location>
        <topology evidence="1">Multi-pass membrane protein</topology>
    </subcellularLocation>
</comment>
<evidence type="ECO:0000256" key="1">
    <source>
        <dbReference type="ARBA" id="ARBA00004141"/>
    </source>
</evidence>
<evidence type="ECO:0000256" key="6">
    <source>
        <dbReference type="ARBA" id="ARBA00022989"/>
    </source>
</evidence>
<evidence type="ECO:0000256" key="3">
    <source>
        <dbReference type="ARBA" id="ARBA00022448"/>
    </source>
</evidence>
<reference evidence="9" key="1">
    <citation type="submission" date="2020-11" db="EMBL/GenBank/DDBJ databases">
        <authorList>
            <person name="Tran Van P."/>
        </authorList>
    </citation>
    <scope>NUCLEOTIDE SEQUENCE</scope>
</reference>
<feature type="transmembrane region" description="Helical" evidence="8">
    <location>
        <begin position="132"/>
        <end position="150"/>
    </location>
</feature>
<evidence type="ECO:0000256" key="2">
    <source>
        <dbReference type="ARBA" id="ARBA00009916"/>
    </source>
</evidence>
<dbReference type="GO" id="GO:0016020">
    <property type="term" value="C:membrane"/>
    <property type="evidence" value="ECO:0007669"/>
    <property type="project" value="UniProtKB-SubCell"/>
</dbReference>
<organism evidence="9">
    <name type="scientific">Medioppia subpectinata</name>
    <dbReference type="NCBI Taxonomy" id="1979941"/>
    <lineage>
        <taxon>Eukaryota</taxon>
        <taxon>Metazoa</taxon>
        <taxon>Ecdysozoa</taxon>
        <taxon>Arthropoda</taxon>
        <taxon>Chelicerata</taxon>
        <taxon>Arachnida</taxon>
        <taxon>Acari</taxon>
        <taxon>Acariformes</taxon>
        <taxon>Sarcoptiformes</taxon>
        <taxon>Oribatida</taxon>
        <taxon>Brachypylina</taxon>
        <taxon>Oppioidea</taxon>
        <taxon>Oppiidae</taxon>
        <taxon>Medioppia</taxon>
    </lineage>
</organism>
<evidence type="ECO:0000313" key="10">
    <source>
        <dbReference type="Proteomes" id="UP000759131"/>
    </source>
</evidence>
<accession>A0A7R9L6P7</accession>
<dbReference type="PANTHER" id="PTHR11101:SF80">
    <property type="entry name" value="PHOSPHATE TRANSPORTER"/>
    <property type="match status" value="1"/>
</dbReference>
<feature type="transmembrane region" description="Helical" evidence="8">
    <location>
        <begin position="105"/>
        <end position="126"/>
    </location>
</feature>
<feature type="transmembrane region" description="Helical" evidence="8">
    <location>
        <begin position="24"/>
        <end position="42"/>
    </location>
</feature>
<evidence type="ECO:0008006" key="11">
    <source>
        <dbReference type="Google" id="ProtNLM"/>
    </source>
</evidence>
<dbReference type="EMBL" id="CAJPIZ010018141">
    <property type="protein sequence ID" value="CAG2116415.1"/>
    <property type="molecule type" value="Genomic_DNA"/>
</dbReference>
<keyword evidence="3" id="KW-0813">Transport</keyword>
<comment type="similarity">
    <text evidence="2">Belongs to the inorganic phosphate transporter (PiT) (TC 2.A.20) family.</text>
</comment>
<feature type="non-terminal residue" evidence="9">
    <location>
        <position position="191"/>
    </location>
</feature>
<dbReference type="PANTHER" id="PTHR11101">
    <property type="entry name" value="PHOSPHATE TRANSPORTER"/>
    <property type="match status" value="1"/>
</dbReference>
<proteinExistence type="inferred from homology"/>
<name>A0A7R9L6P7_9ACAR</name>
<keyword evidence="10" id="KW-1185">Reference proteome</keyword>
<evidence type="ECO:0000256" key="5">
    <source>
        <dbReference type="ARBA" id="ARBA00022692"/>
    </source>
</evidence>
<dbReference type="EMBL" id="OC872716">
    <property type="protein sequence ID" value="CAD7635985.1"/>
    <property type="molecule type" value="Genomic_DNA"/>
</dbReference>
<keyword evidence="4" id="KW-0592">Phosphate transport</keyword>
<evidence type="ECO:0000256" key="8">
    <source>
        <dbReference type="SAM" id="Phobius"/>
    </source>
</evidence>
<dbReference type="OrthoDB" id="260807at2759"/>
<keyword evidence="6 8" id="KW-1133">Transmembrane helix</keyword>
<evidence type="ECO:0000256" key="7">
    <source>
        <dbReference type="ARBA" id="ARBA00023136"/>
    </source>
</evidence>
<dbReference type="GO" id="GO:0035435">
    <property type="term" value="P:phosphate ion transmembrane transport"/>
    <property type="evidence" value="ECO:0007669"/>
    <property type="project" value="TreeGrafter"/>
</dbReference>
<sequence>MSAIVDSRTTDALMSSISATDPSVIWIVVLGFIIAFFLAFGVGANDVANSFGTSVGSKVLTLRQACILATIFEIAGSMTMGYAVSSTIRTKMIDIDIFAGEEKRLMLGYLSALIGGAVWNLVATFAGMPISGTHSIVGAIIGFAVVAKGFGSVKWIEIAKIVGSWFVSPILSGIVSVLIFLVLRIFILEKV</sequence>
<feature type="transmembrane region" description="Helical" evidence="8">
    <location>
        <begin position="162"/>
        <end position="187"/>
    </location>
</feature>
<dbReference type="Proteomes" id="UP000759131">
    <property type="component" value="Unassembled WGS sequence"/>
</dbReference>
<dbReference type="Pfam" id="PF01384">
    <property type="entry name" value="PHO4"/>
    <property type="match status" value="1"/>
</dbReference>
<dbReference type="AlphaFoldDB" id="A0A7R9L6P7"/>
<evidence type="ECO:0000313" key="9">
    <source>
        <dbReference type="EMBL" id="CAD7635985.1"/>
    </source>
</evidence>
<evidence type="ECO:0000256" key="4">
    <source>
        <dbReference type="ARBA" id="ARBA00022592"/>
    </source>
</evidence>
<feature type="transmembrane region" description="Helical" evidence="8">
    <location>
        <begin position="62"/>
        <end position="84"/>
    </location>
</feature>
<dbReference type="InterPro" id="IPR001204">
    <property type="entry name" value="Phos_transporter"/>
</dbReference>
<keyword evidence="5 8" id="KW-0812">Transmembrane</keyword>
<protein>
    <recommendedName>
        <fullName evidence="11">Phosphate permease</fullName>
    </recommendedName>
</protein>
<dbReference type="GO" id="GO:0005315">
    <property type="term" value="F:phosphate transmembrane transporter activity"/>
    <property type="evidence" value="ECO:0007669"/>
    <property type="project" value="InterPro"/>
</dbReference>
<gene>
    <name evidence="9" type="ORF">OSB1V03_LOCUS16374</name>
</gene>
<keyword evidence="7 8" id="KW-0472">Membrane</keyword>